<name>A0A6C0L8B0_9ZZZZ</name>
<evidence type="ECO:0000313" key="1">
    <source>
        <dbReference type="EMBL" id="QHU26375.1"/>
    </source>
</evidence>
<protein>
    <submittedName>
        <fullName evidence="1">Uncharacterized protein</fullName>
    </submittedName>
</protein>
<dbReference type="EMBL" id="MN740439">
    <property type="protein sequence ID" value="QHU26375.1"/>
    <property type="molecule type" value="Genomic_DNA"/>
</dbReference>
<sequence length="82" mass="9969">MGWYMNYEIEFDEEIEWDDQAVKKCLKGFDVEHLHLQDFVTTRVIFRVYSHNSVEQILAVLKGLYDTPMRYRQYNSVEWTTV</sequence>
<proteinExistence type="predicted"/>
<dbReference type="AlphaFoldDB" id="A0A6C0L8B0"/>
<organism evidence="1">
    <name type="scientific">viral metagenome</name>
    <dbReference type="NCBI Taxonomy" id="1070528"/>
    <lineage>
        <taxon>unclassified sequences</taxon>
        <taxon>metagenomes</taxon>
        <taxon>organismal metagenomes</taxon>
    </lineage>
</organism>
<accession>A0A6C0L8B0</accession>
<reference evidence="1" key="1">
    <citation type="journal article" date="2020" name="Nature">
        <title>Giant virus diversity and host interactions through global metagenomics.</title>
        <authorList>
            <person name="Schulz F."/>
            <person name="Roux S."/>
            <person name="Paez-Espino D."/>
            <person name="Jungbluth S."/>
            <person name="Walsh D.A."/>
            <person name="Denef V.J."/>
            <person name="McMahon K.D."/>
            <person name="Konstantinidis K.T."/>
            <person name="Eloe-Fadrosh E.A."/>
            <person name="Kyrpides N.C."/>
            <person name="Woyke T."/>
        </authorList>
    </citation>
    <scope>NUCLEOTIDE SEQUENCE</scope>
    <source>
        <strain evidence="1">GVMAG-M-3300027759-16</strain>
    </source>
</reference>